<dbReference type="Proteomes" id="UP000658514">
    <property type="component" value="Unassembled WGS sequence"/>
</dbReference>
<feature type="region of interest" description="Disordered" evidence="1">
    <location>
        <begin position="60"/>
        <end position="101"/>
    </location>
</feature>
<feature type="chain" id="PRO_5046068983" evidence="2">
    <location>
        <begin position="29"/>
        <end position="600"/>
    </location>
</feature>
<dbReference type="PANTHER" id="PTHR34597:SF3">
    <property type="entry name" value="OUTER MEMBRANE TRANSPORTER CDIB"/>
    <property type="match status" value="1"/>
</dbReference>
<keyword evidence="2" id="KW-0732">Signal</keyword>
<dbReference type="EMBL" id="JACJQH010000104">
    <property type="protein sequence ID" value="MBD2200700.1"/>
    <property type="molecule type" value="Genomic_DNA"/>
</dbReference>
<keyword evidence="5" id="KW-1185">Reference proteome</keyword>
<accession>A0ABR8AMC6</accession>
<organism evidence="4 5">
    <name type="scientific">Calothrix parietina FACHB-288</name>
    <dbReference type="NCBI Taxonomy" id="2692896"/>
    <lineage>
        <taxon>Bacteria</taxon>
        <taxon>Bacillati</taxon>
        <taxon>Cyanobacteriota</taxon>
        <taxon>Cyanophyceae</taxon>
        <taxon>Nostocales</taxon>
        <taxon>Calotrichaceae</taxon>
        <taxon>Calothrix</taxon>
    </lineage>
</organism>
<evidence type="ECO:0000256" key="1">
    <source>
        <dbReference type="SAM" id="MobiDB-lite"/>
    </source>
</evidence>
<feature type="signal peptide" evidence="2">
    <location>
        <begin position="1"/>
        <end position="28"/>
    </location>
</feature>
<feature type="domain" description="Haemolysin activator HlyB C-terminal" evidence="3">
    <location>
        <begin position="237"/>
        <end position="557"/>
    </location>
</feature>
<dbReference type="RefSeq" id="WP_190551868.1">
    <property type="nucleotide sequence ID" value="NZ_CAWPNO010000007.1"/>
</dbReference>
<proteinExistence type="predicted"/>
<dbReference type="PANTHER" id="PTHR34597">
    <property type="entry name" value="SLR1661 PROTEIN"/>
    <property type="match status" value="1"/>
</dbReference>
<feature type="compositionally biased region" description="Polar residues" evidence="1">
    <location>
        <begin position="89"/>
        <end position="99"/>
    </location>
</feature>
<dbReference type="Pfam" id="PF03865">
    <property type="entry name" value="ShlB"/>
    <property type="match status" value="1"/>
</dbReference>
<name>A0ABR8AMC6_9CYAN</name>
<sequence>MKSSCTIRSLLVIFAICIAGGSSLKAQAESGENLIPILAEANSQSTPNLTLEAAYQLAQTSNPTPTPEAPPQENSSQKPEEKGHRCSDIDNSTTPNNKTIEVDGIQITGISAFNKPDIEKAFQNYKPDREESKPQESEPEEKLRDAIIKLYLDKNYINTTAYWDKEKKEIRVTEGRIRWIEILGTRRLNSSYICSRVKRGVSIPLNTANLEESLRLLKVDPLLENVEASLRKTGNEGETDLIVRVKEADSFVSSIGVDNYSPPSVGGEKFSVDLRYRNLTGIGDEIAASYSRSFTGGAEIFDFSYQVPLNAMNGTLQLRAAPNRNRITQKPFDEFGIRGEQEVYEINYRQPLIRTLEEEFALSVGFTYQSGQTFIFDLPDFFGLGPDENGVSRTSTIRFSQDYIRRDNQGAWSFVSQFNFGIGLLDATTNEAPIPDGRFFSWLGQIQRAQQIGNRGDNNWLIIQAELQLTPDSLLPSQQFVIGGGQSVRGYRQNVRSGDNGFRLSVESRMTIQRNSSGNSTLTLIPFIDAGYVWNKSDNPNPLPNQTFLVGAGLGLQWEQVLGFPGLTVRLDYGFPFINLSDRGSNIQDDGIYFNLRYKL</sequence>
<gene>
    <name evidence="4" type="ORF">H6G24_35540</name>
</gene>
<dbReference type="InterPro" id="IPR051544">
    <property type="entry name" value="TPS_OM_transporter"/>
</dbReference>
<reference evidence="4 5" key="1">
    <citation type="journal article" date="2020" name="ISME J.">
        <title>Comparative genomics reveals insights into cyanobacterial evolution and habitat adaptation.</title>
        <authorList>
            <person name="Chen M.Y."/>
            <person name="Teng W.K."/>
            <person name="Zhao L."/>
            <person name="Hu C.X."/>
            <person name="Zhou Y.K."/>
            <person name="Han B.P."/>
            <person name="Song L.R."/>
            <person name="Shu W.S."/>
        </authorList>
    </citation>
    <scope>NUCLEOTIDE SEQUENCE [LARGE SCALE GENOMIC DNA]</scope>
    <source>
        <strain evidence="4 5">FACHB-288</strain>
    </source>
</reference>
<feature type="compositionally biased region" description="Basic and acidic residues" evidence="1">
    <location>
        <begin position="78"/>
        <end position="88"/>
    </location>
</feature>
<evidence type="ECO:0000259" key="3">
    <source>
        <dbReference type="Pfam" id="PF03865"/>
    </source>
</evidence>
<dbReference type="InterPro" id="IPR005565">
    <property type="entry name" value="Hemolysn_activator_HlyB_C"/>
</dbReference>
<comment type="caution">
    <text evidence="4">The sequence shown here is derived from an EMBL/GenBank/DDBJ whole genome shotgun (WGS) entry which is preliminary data.</text>
</comment>
<dbReference type="Gene3D" id="2.40.160.50">
    <property type="entry name" value="membrane protein fhac: a member of the omp85/tpsb transporter family"/>
    <property type="match status" value="1"/>
</dbReference>
<evidence type="ECO:0000256" key="2">
    <source>
        <dbReference type="SAM" id="SignalP"/>
    </source>
</evidence>
<protein>
    <submittedName>
        <fullName evidence="4">ShlB/FhaC/HecB family hemolysin secretion/activation protein</fullName>
    </submittedName>
</protein>
<evidence type="ECO:0000313" key="4">
    <source>
        <dbReference type="EMBL" id="MBD2200700.1"/>
    </source>
</evidence>
<dbReference type="Gene3D" id="3.10.20.310">
    <property type="entry name" value="membrane protein fhac"/>
    <property type="match status" value="1"/>
</dbReference>
<evidence type="ECO:0000313" key="5">
    <source>
        <dbReference type="Proteomes" id="UP000658514"/>
    </source>
</evidence>